<evidence type="ECO:0000256" key="6">
    <source>
        <dbReference type="ARBA" id="ARBA00038076"/>
    </source>
</evidence>
<dbReference type="GO" id="GO:0005886">
    <property type="term" value="C:plasma membrane"/>
    <property type="evidence" value="ECO:0007669"/>
    <property type="project" value="UniProtKB-SubCell"/>
</dbReference>
<dbReference type="Proteomes" id="UP000317648">
    <property type="component" value="Chromosome"/>
</dbReference>
<evidence type="ECO:0000256" key="2">
    <source>
        <dbReference type="ARBA" id="ARBA00022475"/>
    </source>
</evidence>
<comment type="similarity">
    <text evidence="6">Belongs to the ABC-4 integral membrane protein family.</text>
</comment>
<evidence type="ECO:0000313" key="10">
    <source>
        <dbReference type="Proteomes" id="UP000317648"/>
    </source>
</evidence>
<comment type="subcellular location">
    <subcellularLocation>
        <location evidence="1">Cell membrane</location>
        <topology evidence="1">Multi-pass membrane protein</topology>
    </subcellularLocation>
</comment>
<dbReference type="InterPro" id="IPR003838">
    <property type="entry name" value="ABC3_permease_C"/>
</dbReference>
<evidence type="ECO:0000259" key="8">
    <source>
        <dbReference type="Pfam" id="PF02687"/>
    </source>
</evidence>
<evidence type="ECO:0000256" key="3">
    <source>
        <dbReference type="ARBA" id="ARBA00022692"/>
    </source>
</evidence>
<protein>
    <submittedName>
        <fullName evidence="9">Macrolide transporter ATP-binding /permease protein</fullName>
    </submittedName>
</protein>
<evidence type="ECO:0000256" key="5">
    <source>
        <dbReference type="ARBA" id="ARBA00023136"/>
    </source>
</evidence>
<keyword evidence="3 7" id="KW-0812">Transmembrane</keyword>
<sequence length="489" mass="53996">MTAWKLLRSEIWFRRSNFFMSLFAITAAAALFVASPALLDAYRSESQGRLETMRAETDKELAQMQAETDAALATMQEQTAYELLGMQAKANVDISIMDKRTKQIMRDLGFNLRIVHQNTDLTGLLANFESFPMPQSYVQKLADSPEITKIVHLVATVKKLVDIDGAPRLVVGFAPEATQSHVERKPPMGFNIERGKVYLGHLVGEGKQIGETFDLLGKSFEIARILPAHGNRDEDILIAMNLADAQQILQMEDQITEILALGCKCKTLERVEEITAQLELVLPDTKVTEMRVQAIAREEQRNLVTAYHQQAMAMYEEDRAKIAAQELARRQQIIASETARREAVTNQEAEHQAAIAAMLVKLTSFVTPLVILVCAVWLGLLAWSNVRERRTEIGLLRALGKNSSAIATLFLGRAVLLGLLGGLAGSLCGFLLAWWVASDVLLVDPDRFTVSPLILLMALLGGPLLAAMATYIPTLSAVTQDPAIVLMEN</sequence>
<feature type="transmembrane region" description="Helical" evidence="7">
    <location>
        <begin position="449"/>
        <end position="472"/>
    </location>
</feature>
<keyword evidence="2" id="KW-1003">Cell membrane</keyword>
<keyword evidence="9" id="KW-0547">Nucleotide-binding</keyword>
<evidence type="ECO:0000256" key="4">
    <source>
        <dbReference type="ARBA" id="ARBA00022989"/>
    </source>
</evidence>
<keyword evidence="9" id="KW-0067">ATP-binding</keyword>
<dbReference type="KEGG" id="lcre:Pla8534_20420"/>
<dbReference type="AlphaFoldDB" id="A0A518DR05"/>
<evidence type="ECO:0000313" key="9">
    <source>
        <dbReference type="EMBL" id="QDU94254.1"/>
    </source>
</evidence>
<proteinExistence type="inferred from homology"/>
<dbReference type="OrthoDB" id="274210at2"/>
<feature type="domain" description="ABC3 transporter permease C-terminal" evidence="8">
    <location>
        <begin position="369"/>
        <end position="482"/>
    </location>
</feature>
<dbReference type="EMBL" id="CP036433">
    <property type="protein sequence ID" value="QDU94254.1"/>
    <property type="molecule type" value="Genomic_DNA"/>
</dbReference>
<gene>
    <name evidence="9" type="ORF">Pla8534_20420</name>
</gene>
<dbReference type="Pfam" id="PF02687">
    <property type="entry name" value="FtsX"/>
    <property type="match status" value="1"/>
</dbReference>
<evidence type="ECO:0000256" key="1">
    <source>
        <dbReference type="ARBA" id="ARBA00004651"/>
    </source>
</evidence>
<feature type="transmembrane region" description="Helical" evidence="7">
    <location>
        <begin position="365"/>
        <end position="383"/>
    </location>
</feature>
<keyword evidence="10" id="KW-1185">Reference proteome</keyword>
<dbReference type="PANTHER" id="PTHR30572">
    <property type="entry name" value="MEMBRANE COMPONENT OF TRANSPORTER-RELATED"/>
    <property type="match status" value="1"/>
</dbReference>
<accession>A0A518DR05</accession>
<keyword evidence="5 7" id="KW-0472">Membrane</keyword>
<name>A0A518DR05_9BACT</name>
<feature type="transmembrane region" description="Helical" evidence="7">
    <location>
        <begin position="404"/>
        <end position="437"/>
    </location>
</feature>
<evidence type="ECO:0000256" key="7">
    <source>
        <dbReference type="SAM" id="Phobius"/>
    </source>
</evidence>
<organism evidence="9 10">
    <name type="scientific">Lignipirellula cremea</name>
    <dbReference type="NCBI Taxonomy" id="2528010"/>
    <lineage>
        <taxon>Bacteria</taxon>
        <taxon>Pseudomonadati</taxon>
        <taxon>Planctomycetota</taxon>
        <taxon>Planctomycetia</taxon>
        <taxon>Pirellulales</taxon>
        <taxon>Pirellulaceae</taxon>
        <taxon>Lignipirellula</taxon>
    </lineage>
</organism>
<keyword evidence="4 7" id="KW-1133">Transmembrane helix</keyword>
<reference evidence="9 10" key="1">
    <citation type="submission" date="2019-02" db="EMBL/GenBank/DDBJ databases">
        <title>Deep-cultivation of Planctomycetes and their phenomic and genomic characterization uncovers novel biology.</title>
        <authorList>
            <person name="Wiegand S."/>
            <person name="Jogler M."/>
            <person name="Boedeker C."/>
            <person name="Pinto D."/>
            <person name="Vollmers J."/>
            <person name="Rivas-Marin E."/>
            <person name="Kohn T."/>
            <person name="Peeters S.H."/>
            <person name="Heuer A."/>
            <person name="Rast P."/>
            <person name="Oberbeckmann S."/>
            <person name="Bunk B."/>
            <person name="Jeske O."/>
            <person name="Meyerdierks A."/>
            <person name="Storesund J.E."/>
            <person name="Kallscheuer N."/>
            <person name="Luecker S."/>
            <person name="Lage O.M."/>
            <person name="Pohl T."/>
            <person name="Merkel B.J."/>
            <person name="Hornburger P."/>
            <person name="Mueller R.-W."/>
            <person name="Bruemmer F."/>
            <person name="Labrenz M."/>
            <person name="Spormann A.M."/>
            <person name="Op den Camp H."/>
            <person name="Overmann J."/>
            <person name="Amann R."/>
            <person name="Jetten M.S.M."/>
            <person name="Mascher T."/>
            <person name="Medema M.H."/>
            <person name="Devos D.P."/>
            <person name="Kaster A.-K."/>
            <person name="Ovreas L."/>
            <person name="Rohde M."/>
            <person name="Galperin M.Y."/>
            <person name="Jogler C."/>
        </authorList>
    </citation>
    <scope>NUCLEOTIDE SEQUENCE [LARGE SCALE GENOMIC DNA]</scope>
    <source>
        <strain evidence="9 10">Pla85_3_4</strain>
    </source>
</reference>
<dbReference type="GO" id="GO:0005524">
    <property type="term" value="F:ATP binding"/>
    <property type="evidence" value="ECO:0007669"/>
    <property type="project" value="UniProtKB-KW"/>
</dbReference>
<dbReference type="RefSeq" id="WP_145052353.1">
    <property type="nucleotide sequence ID" value="NZ_CP036433.1"/>
</dbReference>
<dbReference type="PANTHER" id="PTHR30572:SF4">
    <property type="entry name" value="ABC TRANSPORTER PERMEASE YTRF"/>
    <property type="match status" value="1"/>
</dbReference>
<dbReference type="InterPro" id="IPR050250">
    <property type="entry name" value="Macrolide_Exporter_MacB"/>
</dbReference>
<dbReference type="GO" id="GO:0022857">
    <property type="term" value="F:transmembrane transporter activity"/>
    <property type="evidence" value="ECO:0007669"/>
    <property type="project" value="TreeGrafter"/>
</dbReference>